<dbReference type="Pfam" id="PF19668">
    <property type="entry name" value="DUF6171"/>
    <property type="match status" value="1"/>
</dbReference>
<evidence type="ECO:0000313" key="2">
    <source>
        <dbReference type="Proteomes" id="UP000005561"/>
    </source>
</evidence>
<dbReference type="OrthoDB" id="7061841at2"/>
<accession>C6LEV8</accession>
<sequence length="90" mass="10406">MSEGLRVCRKCLLREQTEAEYFKNLESYIAGLPEEVRVSQQIYEERLACCSHCENQMQGMCRLCGCFVELRAAMKVRKCPALPCRWNAVP</sequence>
<protein>
    <submittedName>
        <fullName evidence="1">Uncharacterized protein</fullName>
    </submittedName>
</protein>
<dbReference type="eggNOG" id="ENOG503326E">
    <property type="taxonomic scope" value="Bacteria"/>
</dbReference>
<proteinExistence type="predicted"/>
<dbReference type="EMBL" id="ACCL02000009">
    <property type="protein sequence ID" value="EET60697.1"/>
    <property type="molecule type" value="Genomic_DNA"/>
</dbReference>
<organism evidence="1 2">
    <name type="scientific">Marvinbryantia formatexigens DSM 14469</name>
    <dbReference type="NCBI Taxonomy" id="478749"/>
    <lineage>
        <taxon>Bacteria</taxon>
        <taxon>Bacillati</taxon>
        <taxon>Bacillota</taxon>
        <taxon>Clostridia</taxon>
        <taxon>Lachnospirales</taxon>
        <taxon>Lachnospiraceae</taxon>
        <taxon>Marvinbryantia</taxon>
    </lineage>
</organism>
<keyword evidence="2" id="KW-1185">Reference proteome</keyword>
<dbReference type="InterPro" id="IPR046169">
    <property type="entry name" value="DUF6171"/>
</dbReference>
<evidence type="ECO:0000313" key="1">
    <source>
        <dbReference type="EMBL" id="EET60697.1"/>
    </source>
</evidence>
<dbReference type="STRING" id="168384.SAMN05660368_02414"/>
<dbReference type="Proteomes" id="UP000005561">
    <property type="component" value="Unassembled WGS sequence"/>
</dbReference>
<name>C6LEV8_9FIRM</name>
<comment type="caution">
    <text evidence="1">The sequence shown here is derived from an EMBL/GenBank/DDBJ whole genome shotgun (WGS) entry which is preliminary data.</text>
</comment>
<dbReference type="AlphaFoldDB" id="C6LEV8"/>
<gene>
    <name evidence="1" type="ORF">BRYFOR_07159</name>
</gene>
<dbReference type="RefSeq" id="WP_006861951.1">
    <property type="nucleotide sequence ID" value="NZ_ACCL02000009.1"/>
</dbReference>
<reference evidence="1" key="1">
    <citation type="submission" date="2009-07" db="EMBL/GenBank/DDBJ databases">
        <authorList>
            <person name="Weinstock G."/>
            <person name="Sodergren E."/>
            <person name="Clifton S."/>
            <person name="Fulton L."/>
            <person name="Fulton B."/>
            <person name="Courtney L."/>
            <person name="Fronick C."/>
            <person name="Harrison M."/>
            <person name="Strong C."/>
            <person name="Farmer C."/>
            <person name="Delahaunty K."/>
            <person name="Markovic C."/>
            <person name="Hall O."/>
            <person name="Minx P."/>
            <person name="Tomlinson C."/>
            <person name="Mitreva M."/>
            <person name="Nelson J."/>
            <person name="Hou S."/>
            <person name="Wollam A."/>
            <person name="Pepin K.H."/>
            <person name="Johnson M."/>
            <person name="Bhonagiri V."/>
            <person name="Nash W.E."/>
            <person name="Warren W."/>
            <person name="Chinwalla A."/>
            <person name="Mardis E.R."/>
            <person name="Wilson R.K."/>
        </authorList>
    </citation>
    <scope>NUCLEOTIDE SEQUENCE [LARGE SCALE GENOMIC DNA]</scope>
    <source>
        <strain evidence="1">DSM 14469</strain>
    </source>
</reference>